<feature type="non-terminal residue" evidence="2">
    <location>
        <position position="1"/>
    </location>
</feature>
<dbReference type="EMBL" id="CADCTB010000002">
    <property type="protein sequence ID" value="CAA9209225.1"/>
    <property type="molecule type" value="Genomic_DNA"/>
</dbReference>
<name>A0A6J4GZY6_9ACTN</name>
<protein>
    <submittedName>
        <fullName evidence="2">Uncharacterized protein</fullName>
    </submittedName>
</protein>
<gene>
    <name evidence="2" type="ORF">AVDCRST_MAG10-12</name>
</gene>
<dbReference type="AlphaFoldDB" id="A0A6J4GZY6"/>
<feature type="compositionally biased region" description="Gly residues" evidence="1">
    <location>
        <begin position="1"/>
        <end position="10"/>
    </location>
</feature>
<sequence length="56" mass="6163">EEGGRVGVRGAGRRDGDAREVDPTVRKRRAAAIQVRRAGRSRRPPAGAGHLRRVHR</sequence>
<feature type="non-terminal residue" evidence="2">
    <location>
        <position position="56"/>
    </location>
</feature>
<evidence type="ECO:0000256" key="1">
    <source>
        <dbReference type="SAM" id="MobiDB-lite"/>
    </source>
</evidence>
<proteinExistence type="predicted"/>
<evidence type="ECO:0000313" key="2">
    <source>
        <dbReference type="EMBL" id="CAA9209225.1"/>
    </source>
</evidence>
<reference evidence="2" key="1">
    <citation type="submission" date="2020-02" db="EMBL/GenBank/DDBJ databases">
        <authorList>
            <person name="Meier V. D."/>
        </authorList>
    </citation>
    <scope>NUCLEOTIDE SEQUENCE</scope>
    <source>
        <strain evidence="2">AVDCRST_MAG10</strain>
    </source>
</reference>
<accession>A0A6J4GZY6</accession>
<feature type="region of interest" description="Disordered" evidence="1">
    <location>
        <begin position="1"/>
        <end position="56"/>
    </location>
</feature>
<feature type="compositionally biased region" description="Basic and acidic residues" evidence="1">
    <location>
        <begin position="12"/>
        <end position="25"/>
    </location>
</feature>
<organism evidence="2">
    <name type="scientific">uncultured Acidimicrobiales bacterium</name>
    <dbReference type="NCBI Taxonomy" id="310071"/>
    <lineage>
        <taxon>Bacteria</taxon>
        <taxon>Bacillati</taxon>
        <taxon>Actinomycetota</taxon>
        <taxon>Acidimicrobiia</taxon>
        <taxon>Acidimicrobiales</taxon>
        <taxon>environmental samples</taxon>
    </lineage>
</organism>